<comment type="caution">
    <text evidence="1">The sequence shown here is derived from an EMBL/GenBank/DDBJ whole genome shotgun (WGS) entry which is preliminary data.</text>
</comment>
<gene>
    <name evidence="1" type="ORF">HHK36_009807</name>
</gene>
<reference evidence="1 2" key="1">
    <citation type="submission" date="2020-04" db="EMBL/GenBank/DDBJ databases">
        <title>Plant Genome Project.</title>
        <authorList>
            <person name="Zhang R.-G."/>
        </authorList>
    </citation>
    <scope>NUCLEOTIDE SEQUENCE [LARGE SCALE GENOMIC DNA]</scope>
    <source>
        <strain evidence="1">YNK0</strain>
        <tissue evidence="1">Leaf</tissue>
    </source>
</reference>
<dbReference type="EMBL" id="JABCRI010000006">
    <property type="protein sequence ID" value="KAF8404912.1"/>
    <property type="molecule type" value="Genomic_DNA"/>
</dbReference>
<proteinExistence type="predicted"/>
<organism evidence="1 2">
    <name type="scientific">Tetracentron sinense</name>
    <name type="common">Spur-leaf</name>
    <dbReference type="NCBI Taxonomy" id="13715"/>
    <lineage>
        <taxon>Eukaryota</taxon>
        <taxon>Viridiplantae</taxon>
        <taxon>Streptophyta</taxon>
        <taxon>Embryophyta</taxon>
        <taxon>Tracheophyta</taxon>
        <taxon>Spermatophyta</taxon>
        <taxon>Magnoliopsida</taxon>
        <taxon>Trochodendrales</taxon>
        <taxon>Trochodendraceae</taxon>
        <taxon>Tetracentron</taxon>
    </lineage>
</organism>
<protein>
    <submittedName>
        <fullName evidence="1">Uncharacterized protein</fullName>
    </submittedName>
</protein>
<evidence type="ECO:0000313" key="1">
    <source>
        <dbReference type="EMBL" id="KAF8404912.1"/>
    </source>
</evidence>
<name>A0A835DLN9_TETSI</name>
<dbReference type="Proteomes" id="UP000655225">
    <property type="component" value="Unassembled WGS sequence"/>
</dbReference>
<keyword evidence="2" id="KW-1185">Reference proteome</keyword>
<accession>A0A835DLN9</accession>
<sequence length="87" mass="10178">MAESSIPNRQSTNQRPSIEASQCLPDLYPSFCPSKRGLSMCVMPVKFSDLHRKIRENGAEIVARLRYNRDFHRIYPLERILVWRDGQ</sequence>
<dbReference type="AlphaFoldDB" id="A0A835DLN9"/>
<evidence type="ECO:0000313" key="2">
    <source>
        <dbReference type="Proteomes" id="UP000655225"/>
    </source>
</evidence>